<sequence length="865" mass="95503">MAARRAPLAPASLPFLGVDQSQAGGAGLSGAVSGEGTNRAERRRLLPVYTEDGTLVSLTRDKRCRQSVPWRSLVEGNEGDSEADLYGLVSDILEEPDKTESIFPEGTAASSLKSIWSSNLKREVYQQMFHSDHNKNSLPGSYLQPSVCPDVYNRSRRQYFSDESAAAQLKAEELYQRFGAFDVNDYWLCPNGNSSYYPFKDLEMSAVQSADASYADSVFTPPQIKPLPAAMRGLQGSSMANYAIEGLFDCADAQPVDSTEAIAGGFMPPKLNNAYCAPYPDFYQYNRINDNFMQFPVQEGKPITSNLPPVLHMQLDSNKGFQEKQELSKQYEEHLSDQQSLKYVRATAADIQKKLFKKEIMLSGDFNVRNIPDCQIKAPHLVGDYGKKPLAALGAQHADHLKAPTSASCSVYSDSLFQNATAWSNVPKSSLYQTAGKQFEGSHPEGGHGQASSMSKMMAHPVSEFAAPGQQTGRSSLYFSESASDDSSRFYCPEFVYKSPHQNPPKVVEAKSKATEGNEYEISADKRSKPESLVCEALCAPHFGPSDINEKQNRQKKNASNSKKVRDLLQHPYLELCHGSKRQAGGGGSIPAQAKLLCPRYAGTSGNPRSSNSLPTTSGLPVDLFELLPSDELHPLHPYFTDLFCGDVPLALPPSVQIPRLLKSRSAGPANELHTQLEECYEQWRLLEKERKKAEIILAKIHPGKRIASGNSNSTPRLPPNPSRVDHLIVDQLRGHAKILNLLGKMEHLRCFSLHSKIYIALDQYLKSIYITQARRKDEIINISSRQCQVASRYQEDRDILILAAAVKEMSLATRKARTVLWCALQMTLPKGAAAAGEGQEDPPRMLPEESVDYKSAQHEGSQSV</sequence>
<organism evidence="2 3">
    <name type="scientific">Polypterus senegalus</name>
    <name type="common">Senegal bichir</name>
    <dbReference type="NCBI Taxonomy" id="55291"/>
    <lineage>
        <taxon>Eukaryota</taxon>
        <taxon>Metazoa</taxon>
        <taxon>Chordata</taxon>
        <taxon>Craniata</taxon>
        <taxon>Vertebrata</taxon>
        <taxon>Euteleostomi</taxon>
        <taxon>Actinopterygii</taxon>
        <taxon>Polypteriformes</taxon>
        <taxon>Polypteridae</taxon>
        <taxon>Polypterus</taxon>
    </lineage>
</organism>
<feature type="non-terminal residue" evidence="2">
    <location>
        <position position="865"/>
    </location>
</feature>
<dbReference type="GO" id="GO:0048255">
    <property type="term" value="P:mRNA stabilization"/>
    <property type="evidence" value="ECO:0007669"/>
    <property type="project" value="TreeGrafter"/>
</dbReference>
<reference evidence="2 3" key="1">
    <citation type="journal article" date="2021" name="Cell">
        <title>Tracing the genetic footprints of vertebrate landing in non-teleost ray-finned fishes.</title>
        <authorList>
            <person name="Bi X."/>
            <person name="Wang K."/>
            <person name="Yang L."/>
            <person name="Pan H."/>
            <person name="Jiang H."/>
            <person name="Wei Q."/>
            <person name="Fang M."/>
            <person name="Yu H."/>
            <person name="Zhu C."/>
            <person name="Cai Y."/>
            <person name="He Y."/>
            <person name="Gan X."/>
            <person name="Zeng H."/>
            <person name="Yu D."/>
            <person name="Zhu Y."/>
            <person name="Jiang H."/>
            <person name="Qiu Q."/>
            <person name="Yang H."/>
            <person name="Zhang Y.E."/>
            <person name="Wang W."/>
            <person name="Zhu M."/>
            <person name="He S."/>
            <person name="Zhang G."/>
        </authorList>
    </citation>
    <scope>NUCLEOTIDE SEQUENCE [LARGE SCALE GENOMIC DNA]</scope>
    <source>
        <strain evidence="2">Bchr_013</strain>
    </source>
</reference>
<dbReference type="EMBL" id="JAATIS010004753">
    <property type="protein sequence ID" value="KAG2460629.1"/>
    <property type="molecule type" value="Genomic_DNA"/>
</dbReference>
<dbReference type="GO" id="GO:0007141">
    <property type="term" value="P:male meiosis I"/>
    <property type="evidence" value="ECO:0007669"/>
    <property type="project" value="TreeGrafter"/>
</dbReference>
<accession>A0A8X7X3U1</accession>
<dbReference type="InterPro" id="IPR027963">
    <property type="entry name" value="MEIOC"/>
</dbReference>
<dbReference type="GO" id="GO:0007144">
    <property type="term" value="P:female meiosis I"/>
    <property type="evidence" value="ECO:0007669"/>
    <property type="project" value="TreeGrafter"/>
</dbReference>
<comment type="caution">
    <text evidence="2">The sequence shown here is derived from an EMBL/GenBank/DDBJ whole genome shotgun (WGS) entry which is preliminary data.</text>
</comment>
<dbReference type="PANTHER" id="PTHR33861">
    <property type="entry name" value="PROTEIN CBG18333"/>
    <property type="match status" value="1"/>
</dbReference>
<evidence type="ECO:0000313" key="2">
    <source>
        <dbReference type="EMBL" id="KAG2460629.1"/>
    </source>
</evidence>
<evidence type="ECO:0000256" key="1">
    <source>
        <dbReference type="SAM" id="MobiDB-lite"/>
    </source>
</evidence>
<dbReference type="GO" id="GO:0005737">
    <property type="term" value="C:cytoplasm"/>
    <property type="evidence" value="ECO:0007669"/>
    <property type="project" value="TreeGrafter"/>
</dbReference>
<feature type="region of interest" description="Disordered" evidence="1">
    <location>
        <begin position="545"/>
        <end position="565"/>
    </location>
</feature>
<dbReference type="AlphaFoldDB" id="A0A8X7X3U1"/>
<name>A0A8X7X3U1_POLSE</name>
<feature type="region of interest" description="Disordered" evidence="1">
    <location>
        <begin position="437"/>
        <end position="456"/>
    </location>
</feature>
<keyword evidence="3" id="KW-1185">Reference proteome</keyword>
<proteinExistence type="predicted"/>
<feature type="region of interest" description="Disordered" evidence="1">
    <location>
        <begin position="834"/>
        <end position="865"/>
    </location>
</feature>
<dbReference type="PANTHER" id="PTHR33861:SF3">
    <property type="entry name" value="MEIOSIS-SPECIFIC COILED-COIL DOMAIN-CONTAINING PROTEIN MEIOC"/>
    <property type="match status" value="1"/>
</dbReference>
<feature type="region of interest" description="Disordered" evidence="1">
    <location>
        <begin position="502"/>
        <end position="526"/>
    </location>
</feature>
<dbReference type="Pfam" id="PF15189">
    <property type="entry name" value="MEIOC"/>
    <property type="match status" value="1"/>
</dbReference>
<gene>
    <name evidence="2" type="primary">Meioc_1</name>
    <name evidence="2" type="ORF">GTO96_0010717</name>
</gene>
<evidence type="ECO:0000313" key="3">
    <source>
        <dbReference type="Proteomes" id="UP000886611"/>
    </source>
</evidence>
<dbReference type="Proteomes" id="UP000886611">
    <property type="component" value="Unassembled WGS sequence"/>
</dbReference>
<feature type="non-terminal residue" evidence="2">
    <location>
        <position position="1"/>
    </location>
</feature>
<dbReference type="GO" id="GO:0005634">
    <property type="term" value="C:nucleus"/>
    <property type="evidence" value="ECO:0007669"/>
    <property type="project" value="TreeGrafter"/>
</dbReference>
<feature type="compositionally biased region" description="Basic and acidic residues" evidence="1">
    <location>
        <begin position="842"/>
        <end position="858"/>
    </location>
</feature>
<protein>
    <submittedName>
        <fullName evidence="2">MEIOC protein</fullName>
    </submittedName>
</protein>